<name>T1FCU8_HELRO</name>
<organism evidence="2 3">
    <name type="scientific">Helobdella robusta</name>
    <name type="common">Californian leech</name>
    <dbReference type="NCBI Taxonomy" id="6412"/>
    <lineage>
        <taxon>Eukaryota</taxon>
        <taxon>Metazoa</taxon>
        <taxon>Spiralia</taxon>
        <taxon>Lophotrochozoa</taxon>
        <taxon>Annelida</taxon>
        <taxon>Clitellata</taxon>
        <taxon>Hirudinea</taxon>
        <taxon>Rhynchobdellida</taxon>
        <taxon>Glossiphoniidae</taxon>
        <taxon>Helobdella</taxon>
    </lineage>
</organism>
<dbReference type="InParanoid" id="T1FCU8"/>
<evidence type="ECO:0000313" key="3">
    <source>
        <dbReference type="Proteomes" id="UP000015101"/>
    </source>
</evidence>
<reference evidence="1 3" key="2">
    <citation type="journal article" date="2013" name="Nature">
        <title>Insights into bilaterian evolution from three spiralian genomes.</title>
        <authorList>
            <person name="Simakov O."/>
            <person name="Marletaz F."/>
            <person name="Cho S.J."/>
            <person name="Edsinger-Gonzales E."/>
            <person name="Havlak P."/>
            <person name="Hellsten U."/>
            <person name="Kuo D.H."/>
            <person name="Larsson T."/>
            <person name="Lv J."/>
            <person name="Arendt D."/>
            <person name="Savage R."/>
            <person name="Osoegawa K."/>
            <person name="de Jong P."/>
            <person name="Grimwood J."/>
            <person name="Chapman J.A."/>
            <person name="Shapiro H."/>
            <person name="Aerts A."/>
            <person name="Otillar R.P."/>
            <person name="Terry A.Y."/>
            <person name="Boore J.L."/>
            <person name="Grigoriev I.V."/>
            <person name="Lindberg D.R."/>
            <person name="Seaver E.C."/>
            <person name="Weisblat D.A."/>
            <person name="Putnam N.H."/>
            <person name="Rokhsar D.S."/>
        </authorList>
    </citation>
    <scope>NUCLEOTIDE SEQUENCE</scope>
</reference>
<dbReference type="HOGENOM" id="CLU_1837265_0_0_1"/>
<reference evidence="3" key="1">
    <citation type="submission" date="2012-12" db="EMBL/GenBank/DDBJ databases">
        <authorList>
            <person name="Hellsten U."/>
            <person name="Grimwood J."/>
            <person name="Chapman J.A."/>
            <person name="Shapiro H."/>
            <person name="Aerts A."/>
            <person name="Otillar R.P."/>
            <person name="Terry A.Y."/>
            <person name="Boore J.L."/>
            <person name="Simakov O."/>
            <person name="Marletaz F."/>
            <person name="Cho S.-J."/>
            <person name="Edsinger-Gonzales E."/>
            <person name="Havlak P."/>
            <person name="Kuo D.-H."/>
            <person name="Larsson T."/>
            <person name="Lv J."/>
            <person name="Arendt D."/>
            <person name="Savage R."/>
            <person name="Osoegawa K."/>
            <person name="de Jong P."/>
            <person name="Lindberg D.R."/>
            <person name="Seaver E.C."/>
            <person name="Weisblat D.A."/>
            <person name="Putnam N.H."/>
            <person name="Grigoriev I.V."/>
            <person name="Rokhsar D.S."/>
        </authorList>
    </citation>
    <scope>NUCLEOTIDE SEQUENCE</scope>
</reference>
<dbReference type="CTD" id="20206647"/>
<dbReference type="AlphaFoldDB" id="T1FCU8"/>
<proteinExistence type="predicted"/>
<protein>
    <submittedName>
        <fullName evidence="1 2">Uncharacterized protein</fullName>
    </submittedName>
</protein>
<dbReference type="RefSeq" id="XP_009024542.1">
    <property type="nucleotide sequence ID" value="XM_009026294.1"/>
</dbReference>
<dbReference type="EnsemblMetazoa" id="HelroT178158">
    <property type="protein sequence ID" value="HelroP178158"/>
    <property type="gene ID" value="HelroG178158"/>
</dbReference>
<dbReference type="GeneID" id="20206647"/>
<dbReference type="EMBL" id="KB097379">
    <property type="protein sequence ID" value="ESN97369.1"/>
    <property type="molecule type" value="Genomic_DNA"/>
</dbReference>
<evidence type="ECO:0000313" key="1">
    <source>
        <dbReference type="EMBL" id="ESN97369.1"/>
    </source>
</evidence>
<dbReference type="KEGG" id="hro:HELRODRAFT_178158"/>
<dbReference type="Proteomes" id="UP000015101">
    <property type="component" value="Unassembled WGS sequence"/>
</dbReference>
<evidence type="ECO:0000313" key="2">
    <source>
        <dbReference type="EnsemblMetazoa" id="HelroP178158"/>
    </source>
</evidence>
<accession>T1FCU8</accession>
<sequence>MKVYQIPKSETDVNSLDNGNYTCEVRGDNYTLLGSTTHYVYIKYTHISRLRVRATTVKTILLVYNNELRSNQSNMKVHEGQPVAIKCISFGGYPETYLQIIIGKRDVTSFFHLKSSVSLLGSVGLRQIMRKDERWTRDFV</sequence>
<keyword evidence="3" id="KW-1185">Reference proteome</keyword>
<gene>
    <name evidence="2" type="primary">20206647</name>
    <name evidence="1" type="ORF">HELRODRAFT_178158</name>
</gene>
<reference evidence="2" key="3">
    <citation type="submission" date="2015-06" db="UniProtKB">
        <authorList>
            <consortium name="EnsemblMetazoa"/>
        </authorList>
    </citation>
    <scope>IDENTIFICATION</scope>
</reference>
<dbReference type="EMBL" id="AMQM01006312">
    <property type="status" value="NOT_ANNOTATED_CDS"/>
    <property type="molecule type" value="Genomic_DNA"/>
</dbReference>